<dbReference type="PATRIC" id="fig|942150.3.peg.1252"/>
<dbReference type="STRING" id="942150.IV64_GL001215"/>
<gene>
    <name evidence="2" type="ORF">IV64_GL001215</name>
</gene>
<feature type="transmembrane region" description="Helical" evidence="1">
    <location>
        <begin position="216"/>
        <end position="241"/>
    </location>
</feature>
<organism evidence="2 3">
    <name type="scientific">Lactiplantibacillus xiangfangensis</name>
    <dbReference type="NCBI Taxonomy" id="942150"/>
    <lineage>
        <taxon>Bacteria</taxon>
        <taxon>Bacillati</taxon>
        <taxon>Bacillota</taxon>
        <taxon>Bacilli</taxon>
        <taxon>Lactobacillales</taxon>
        <taxon>Lactobacillaceae</taxon>
        <taxon>Lactiplantibacillus</taxon>
    </lineage>
</organism>
<dbReference type="EMBL" id="JQCL01000098">
    <property type="protein sequence ID" value="KRO07761.1"/>
    <property type="molecule type" value="Genomic_DNA"/>
</dbReference>
<keyword evidence="1" id="KW-0472">Membrane</keyword>
<keyword evidence="1" id="KW-1133">Transmembrane helix</keyword>
<dbReference type="AlphaFoldDB" id="A0A0R2M1H4"/>
<evidence type="ECO:0000256" key="1">
    <source>
        <dbReference type="SAM" id="Phobius"/>
    </source>
</evidence>
<feature type="transmembrane region" description="Helical" evidence="1">
    <location>
        <begin position="147"/>
        <end position="169"/>
    </location>
</feature>
<feature type="transmembrane region" description="Helical" evidence="1">
    <location>
        <begin position="253"/>
        <end position="271"/>
    </location>
</feature>
<evidence type="ECO:0000313" key="2">
    <source>
        <dbReference type="EMBL" id="KRO07761.1"/>
    </source>
</evidence>
<proteinExistence type="predicted"/>
<sequence>MLERAGLNPDDQLQVKVRNDTLVLDKADQAQPERLWYFIIWPLIIAVASSLASYGYWVYRGLKPIGLTGSESVASLTIVTGVVTGAILFIGFFLKTRNDPDNRFSRQIYWRSFPVITVAFVMILAFALVGAFWVLGLLFPKVVFDRFTALLLVAVFTYFANAFMIGAALTINARTLSTILTVVIVSGCVISMAANGQRRWWQHNLSFLGTESARNAWQFNLTLIFSALLMVVLIDYLFVSLSRIYPRNWRTSTLRVLLTLTAIDFGAVGMFPNNTDLHWLHDAVAGGLVTLLVLLIVGVRWLLPGVTKDFLWISYGIGVGLLILNFGFRWFRFPSLTAFEIQAFAISFGWLLLLFGQLQDLVNEGSTPLAVELEQDVD</sequence>
<feature type="transmembrane region" description="Helical" evidence="1">
    <location>
        <begin position="337"/>
        <end position="356"/>
    </location>
</feature>
<feature type="transmembrane region" description="Helical" evidence="1">
    <location>
        <begin position="176"/>
        <end position="196"/>
    </location>
</feature>
<feature type="transmembrane region" description="Helical" evidence="1">
    <location>
        <begin position="72"/>
        <end position="94"/>
    </location>
</feature>
<dbReference type="Proteomes" id="UP000051783">
    <property type="component" value="Unassembled WGS sequence"/>
</dbReference>
<keyword evidence="3" id="KW-1185">Reference proteome</keyword>
<protein>
    <submittedName>
        <fullName evidence="2">ABC transporter permease</fullName>
    </submittedName>
</protein>
<reference evidence="2 3" key="1">
    <citation type="journal article" date="2015" name="Genome Announc.">
        <title>Expanding the biotechnology potential of lactobacilli through comparative genomics of 213 strains and associated genera.</title>
        <authorList>
            <person name="Sun Z."/>
            <person name="Harris H.M."/>
            <person name="McCann A."/>
            <person name="Guo C."/>
            <person name="Argimon S."/>
            <person name="Zhang W."/>
            <person name="Yang X."/>
            <person name="Jeffery I.B."/>
            <person name="Cooney J.C."/>
            <person name="Kagawa T.F."/>
            <person name="Liu W."/>
            <person name="Song Y."/>
            <person name="Salvetti E."/>
            <person name="Wrobel A."/>
            <person name="Rasinkangas P."/>
            <person name="Parkhill J."/>
            <person name="Rea M.C."/>
            <person name="O'Sullivan O."/>
            <person name="Ritari J."/>
            <person name="Douillard F.P."/>
            <person name="Paul Ross R."/>
            <person name="Yang R."/>
            <person name="Briner A.E."/>
            <person name="Felis G.E."/>
            <person name="de Vos W.M."/>
            <person name="Barrangou R."/>
            <person name="Klaenhammer T.R."/>
            <person name="Caufield P.W."/>
            <person name="Cui Y."/>
            <person name="Zhang H."/>
            <person name="O'Toole P.W."/>
        </authorList>
    </citation>
    <scope>NUCLEOTIDE SEQUENCE [LARGE SCALE GENOMIC DNA]</scope>
    <source>
        <strain evidence="2 3">LMG 26013</strain>
    </source>
</reference>
<feature type="transmembrane region" description="Helical" evidence="1">
    <location>
        <begin position="283"/>
        <end position="303"/>
    </location>
</feature>
<evidence type="ECO:0000313" key="3">
    <source>
        <dbReference type="Proteomes" id="UP000051783"/>
    </source>
</evidence>
<feature type="transmembrane region" description="Helical" evidence="1">
    <location>
        <begin position="35"/>
        <end position="57"/>
    </location>
</feature>
<keyword evidence="1" id="KW-0812">Transmembrane</keyword>
<accession>A0A0R2M1H4</accession>
<feature type="transmembrane region" description="Helical" evidence="1">
    <location>
        <begin position="115"/>
        <end position="135"/>
    </location>
</feature>
<comment type="caution">
    <text evidence="2">The sequence shown here is derived from an EMBL/GenBank/DDBJ whole genome shotgun (WGS) entry which is preliminary data.</text>
</comment>
<feature type="transmembrane region" description="Helical" evidence="1">
    <location>
        <begin position="310"/>
        <end position="331"/>
    </location>
</feature>
<name>A0A0R2M1H4_9LACO</name>